<keyword evidence="2" id="KW-1185">Reference proteome</keyword>
<proteinExistence type="predicted"/>
<evidence type="ECO:0000313" key="2">
    <source>
        <dbReference type="Proteomes" id="UP000588098"/>
    </source>
</evidence>
<comment type="caution">
    <text evidence="1">The sequence shown here is derived from an EMBL/GenBank/DDBJ whole genome shotgun (WGS) entry which is preliminary data.</text>
</comment>
<gene>
    <name evidence="1" type="ORF">FHS42_006626</name>
</gene>
<dbReference type="InterPro" id="IPR036375">
    <property type="entry name" value="Hemopexin-like_dom_sf"/>
</dbReference>
<name>A0A7W9QIF0_9ACTN</name>
<organism evidence="1 2">
    <name type="scientific">Streptomyces zagrosensis</name>
    <dbReference type="NCBI Taxonomy" id="1042984"/>
    <lineage>
        <taxon>Bacteria</taxon>
        <taxon>Bacillati</taxon>
        <taxon>Actinomycetota</taxon>
        <taxon>Actinomycetes</taxon>
        <taxon>Kitasatosporales</taxon>
        <taxon>Streptomycetaceae</taxon>
        <taxon>Streptomyces</taxon>
    </lineage>
</organism>
<protein>
    <submittedName>
        <fullName evidence="1">Uncharacterized protein</fullName>
    </submittedName>
</protein>
<dbReference type="EMBL" id="JACHJL010000024">
    <property type="protein sequence ID" value="MBB5939532.1"/>
    <property type="molecule type" value="Genomic_DNA"/>
</dbReference>
<sequence>MAIGFENGVDACAQGAGALGWWFFKGNQIVKSNGTEILSGPCRITDEPGWTGLKGTDFENGIDACAEGEGSTWWFFKGNQIVKTNGTEILKGPCKITDDEGWPALKGTIFESGIDAAVIGAGSLGWWFFKGNRAVKTAGSSIEKGPCLITSTEAWPSLKGTAFEYGVEACALGAGQLGWWFFRGELTVKSNGDEIQNGPSHISATEAWPSLRGV</sequence>
<reference evidence="1 2" key="1">
    <citation type="submission" date="2020-08" db="EMBL/GenBank/DDBJ databases">
        <title>Genomic Encyclopedia of Type Strains, Phase III (KMG-III): the genomes of soil and plant-associated and newly described type strains.</title>
        <authorList>
            <person name="Whitman W."/>
        </authorList>
    </citation>
    <scope>NUCLEOTIDE SEQUENCE [LARGE SCALE GENOMIC DNA]</scope>
    <source>
        <strain evidence="1 2">CECT 8305</strain>
    </source>
</reference>
<dbReference type="Gene3D" id="2.110.10.10">
    <property type="entry name" value="Hemopexin-like domain"/>
    <property type="match status" value="2"/>
</dbReference>
<dbReference type="Proteomes" id="UP000588098">
    <property type="component" value="Unassembled WGS sequence"/>
</dbReference>
<dbReference type="RefSeq" id="WP_184578750.1">
    <property type="nucleotide sequence ID" value="NZ_JACHJL010000024.1"/>
</dbReference>
<accession>A0A7W9QIF0</accession>
<evidence type="ECO:0000313" key="1">
    <source>
        <dbReference type="EMBL" id="MBB5939532.1"/>
    </source>
</evidence>
<dbReference type="SUPFAM" id="SSF50923">
    <property type="entry name" value="Hemopexin-like domain"/>
    <property type="match status" value="1"/>
</dbReference>
<dbReference type="AlphaFoldDB" id="A0A7W9QIF0"/>